<evidence type="ECO:0000256" key="1">
    <source>
        <dbReference type="SAM" id="MobiDB-lite"/>
    </source>
</evidence>
<dbReference type="GO" id="GO:0003700">
    <property type="term" value="F:DNA-binding transcription factor activity"/>
    <property type="evidence" value="ECO:0007669"/>
    <property type="project" value="InterPro"/>
</dbReference>
<dbReference type="VEuPathDB" id="FungiDB:PV07_12634"/>
<dbReference type="PROSITE" id="PS00036">
    <property type="entry name" value="BZIP_BASIC"/>
    <property type="match status" value="1"/>
</dbReference>
<feature type="region of interest" description="Disordered" evidence="1">
    <location>
        <begin position="1"/>
        <end position="92"/>
    </location>
</feature>
<evidence type="ECO:0000259" key="2">
    <source>
        <dbReference type="PROSITE" id="PS00036"/>
    </source>
</evidence>
<proteinExistence type="predicted"/>
<dbReference type="STRING" id="569365.A0A0D2BSE7"/>
<protein>
    <recommendedName>
        <fullName evidence="2">BZIP domain-containing protein</fullName>
    </recommendedName>
</protein>
<dbReference type="CDD" id="cd14688">
    <property type="entry name" value="bZIP_YAP"/>
    <property type="match status" value="1"/>
</dbReference>
<keyword evidence="4" id="KW-1185">Reference proteome</keyword>
<dbReference type="RefSeq" id="XP_016242179.1">
    <property type="nucleotide sequence ID" value="XM_016400176.1"/>
</dbReference>
<feature type="region of interest" description="Disordered" evidence="1">
    <location>
        <begin position="162"/>
        <end position="189"/>
    </location>
</feature>
<dbReference type="SUPFAM" id="SSF57959">
    <property type="entry name" value="Leucine zipper domain"/>
    <property type="match status" value="1"/>
</dbReference>
<evidence type="ECO:0000313" key="4">
    <source>
        <dbReference type="Proteomes" id="UP000054466"/>
    </source>
</evidence>
<dbReference type="PANTHER" id="PTHR39607">
    <property type="entry name" value="XANTHOCILLIN BIOSYNTHESIS CLUSTER TRANSCRIPTION FACTOR XANC-RELATED"/>
    <property type="match status" value="1"/>
</dbReference>
<feature type="domain" description="BZIP" evidence="2">
    <location>
        <begin position="53"/>
        <end position="68"/>
    </location>
</feature>
<feature type="compositionally biased region" description="Polar residues" evidence="1">
    <location>
        <begin position="166"/>
        <end position="189"/>
    </location>
</feature>
<dbReference type="InterPro" id="IPR004827">
    <property type="entry name" value="bZIP"/>
</dbReference>
<feature type="non-terminal residue" evidence="3">
    <location>
        <position position="189"/>
    </location>
</feature>
<reference evidence="3 4" key="1">
    <citation type="submission" date="2015-01" db="EMBL/GenBank/DDBJ databases">
        <title>The Genome Sequence of Cladophialophora immunda CBS83496.</title>
        <authorList>
            <consortium name="The Broad Institute Genomics Platform"/>
            <person name="Cuomo C."/>
            <person name="de Hoog S."/>
            <person name="Gorbushina A."/>
            <person name="Stielow B."/>
            <person name="Teixiera M."/>
            <person name="Abouelleil A."/>
            <person name="Chapman S.B."/>
            <person name="Priest M."/>
            <person name="Young S.K."/>
            <person name="Wortman J."/>
            <person name="Nusbaum C."/>
            <person name="Birren B."/>
        </authorList>
    </citation>
    <scope>NUCLEOTIDE SEQUENCE [LARGE SCALE GENOMIC DNA]</scope>
    <source>
        <strain evidence="3 4">CBS 83496</strain>
    </source>
</reference>
<dbReference type="GeneID" id="27351828"/>
<sequence>MCLSPEEPDPVSTEDLSPVKSSRSTSNQAASFNSHASTRSDEDWTKISDPAERRRIQNRRAQRKYRKKKREEDLKRSAQSRCDIIEQPEPHTQLATTLLDRTEENKPQGICATWPTPNVYRDPWGQQYTISSPERESTSVDFFHNPRFQNLPGNEVSLSIIDTGAHDSQQMAPGSSANNEGIFGQYSSQ</sequence>
<dbReference type="EMBL" id="KN847074">
    <property type="protein sequence ID" value="KIW21963.1"/>
    <property type="molecule type" value="Genomic_DNA"/>
</dbReference>
<feature type="compositionally biased region" description="Basic and acidic residues" evidence="1">
    <location>
        <begin position="38"/>
        <end position="55"/>
    </location>
</feature>
<organism evidence="3 4">
    <name type="scientific">Cladophialophora immunda</name>
    <dbReference type="NCBI Taxonomy" id="569365"/>
    <lineage>
        <taxon>Eukaryota</taxon>
        <taxon>Fungi</taxon>
        <taxon>Dikarya</taxon>
        <taxon>Ascomycota</taxon>
        <taxon>Pezizomycotina</taxon>
        <taxon>Eurotiomycetes</taxon>
        <taxon>Chaetothyriomycetidae</taxon>
        <taxon>Chaetothyriales</taxon>
        <taxon>Herpotrichiellaceae</taxon>
        <taxon>Cladophialophora</taxon>
    </lineage>
</organism>
<dbReference type="AlphaFoldDB" id="A0A0D2BSE7"/>
<evidence type="ECO:0000313" key="3">
    <source>
        <dbReference type="EMBL" id="KIW21963.1"/>
    </source>
</evidence>
<dbReference type="PANTHER" id="PTHR39607:SF2">
    <property type="entry name" value="BZIP DOMAIN-CONTAINING PROTEIN"/>
    <property type="match status" value="1"/>
</dbReference>
<dbReference type="HOGENOM" id="CLU_1437660_0_0_1"/>
<feature type="compositionally biased region" description="Basic residues" evidence="1">
    <location>
        <begin position="56"/>
        <end position="69"/>
    </location>
</feature>
<dbReference type="InterPro" id="IPR046347">
    <property type="entry name" value="bZIP_sf"/>
</dbReference>
<dbReference type="InterPro" id="IPR052635">
    <property type="entry name" value="Sec_Metab_Biosynth_Reg"/>
</dbReference>
<name>A0A0D2BSE7_9EURO</name>
<feature type="compositionally biased region" description="Polar residues" evidence="1">
    <location>
        <begin position="19"/>
        <end position="37"/>
    </location>
</feature>
<dbReference type="Proteomes" id="UP000054466">
    <property type="component" value="Unassembled WGS sequence"/>
</dbReference>
<accession>A0A0D2BSE7</accession>
<gene>
    <name evidence="3" type="ORF">PV07_12634</name>
</gene>